<dbReference type="EMBL" id="SUTK01000035">
    <property type="protein sequence ID" value="MBE6502192.1"/>
    <property type="molecule type" value="Genomic_DNA"/>
</dbReference>
<evidence type="ECO:0000313" key="1">
    <source>
        <dbReference type="EMBL" id="MBE6502192.1"/>
    </source>
</evidence>
<dbReference type="Proteomes" id="UP000783037">
    <property type="component" value="Unassembled WGS sequence"/>
</dbReference>
<reference evidence="1" key="1">
    <citation type="submission" date="2019-04" db="EMBL/GenBank/DDBJ databases">
        <title>Evolution of Biomass-Degrading Anaerobic Consortia Revealed by Metagenomics.</title>
        <authorList>
            <person name="Peng X."/>
        </authorList>
    </citation>
    <scope>NUCLEOTIDE SEQUENCE</scope>
    <source>
        <strain evidence="1">SIG18</strain>
    </source>
</reference>
<accession>A0A8T3V6H6</accession>
<evidence type="ECO:0000313" key="2">
    <source>
        <dbReference type="Proteomes" id="UP000783037"/>
    </source>
</evidence>
<protein>
    <submittedName>
        <fullName evidence="1">Uncharacterized protein</fullName>
    </submittedName>
</protein>
<organism evidence="1 2">
    <name type="scientific">Methanobrevibacter thaueri</name>
    <dbReference type="NCBI Taxonomy" id="190975"/>
    <lineage>
        <taxon>Archaea</taxon>
        <taxon>Methanobacteriati</taxon>
        <taxon>Methanobacteriota</taxon>
        <taxon>Methanomada group</taxon>
        <taxon>Methanobacteria</taxon>
        <taxon>Methanobacteriales</taxon>
        <taxon>Methanobacteriaceae</taxon>
        <taxon>Methanobrevibacter</taxon>
    </lineage>
</organism>
<dbReference type="RefSeq" id="WP_303739282.1">
    <property type="nucleotide sequence ID" value="NZ_SUTK01000035.1"/>
</dbReference>
<sequence length="75" mass="8270">MFGKKIICFSLMILIIMIGAVSASENITIENDLQAHETTNTFDDVQNTIEKAKFNSTVILNGTFEPPHPIEDGDS</sequence>
<dbReference type="AlphaFoldDB" id="A0A8T3V6H6"/>
<proteinExistence type="predicted"/>
<gene>
    <name evidence="1" type="ORF">E7Z79_07090</name>
</gene>
<comment type="caution">
    <text evidence="1">The sequence shown here is derived from an EMBL/GenBank/DDBJ whole genome shotgun (WGS) entry which is preliminary data.</text>
</comment>
<name>A0A8T3V6H6_9EURY</name>